<gene>
    <name evidence="11" type="primary">SGO2</name>
</gene>
<keyword evidence="5" id="KW-0159">Chromosome partition</keyword>
<dbReference type="GO" id="GO:0007059">
    <property type="term" value="P:chromosome segregation"/>
    <property type="evidence" value="ECO:0007669"/>
    <property type="project" value="UniProtKB-KW"/>
</dbReference>
<evidence type="ECO:0000313" key="12">
    <source>
        <dbReference type="Proteomes" id="UP000694387"/>
    </source>
</evidence>
<dbReference type="Ensembl" id="ENSEAST00005069327.1">
    <property type="protein sequence ID" value="ENSEASP00005052794.1"/>
    <property type="gene ID" value="ENSEASG00005024538.1"/>
</dbReference>
<keyword evidence="12" id="KW-1185">Reference proteome</keyword>
<reference evidence="11" key="3">
    <citation type="submission" date="2025-09" db="UniProtKB">
        <authorList>
            <consortium name="Ensembl"/>
        </authorList>
    </citation>
    <scope>IDENTIFICATION</scope>
</reference>
<feature type="compositionally biased region" description="Basic and acidic residues" evidence="10">
    <location>
        <begin position="483"/>
        <end position="508"/>
    </location>
</feature>
<dbReference type="GO" id="GO:0016604">
    <property type="term" value="C:nuclear body"/>
    <property type="evidence" value="ECO:0007669"/>
    <property type="project" value="Ensembl"/>
</dbReference>
<dbReference type="PANTHER" id="PTHR21577:SF3">
    <property type="entry name" value="SHUGOSHIN 1-RELATED"/>
    <property type="match status" value="1"/>
</dbReference>
<reference evidence="11 12" key="1">
    <citation type="journal article" date="2020" name="Nat. Commun.">
        <title>Donkey genomes provide new insights into domestication and selection for coat color.</title>
        <authorList>
            <person name="Wang"/>
            <person name="C."/>
            <person name="Li"/>
            <person name="H."/>
            <person name="Guo"/>
            <person name="Y."/>
            <person name="Huang"/>
            <person name="J."/>
            <person name="Sun"/>
            <person name="Y."/>
            <person name="Min"/>
            <person name="J."/>
            <person name="Wang"/>
            <person name="J."/>
            <person name="Fang"/>
            <person name="X."/>
            <person name="Zhao"/>
            <person name="Z."/>
            <person name="Wang"/>
            <person name="S."/>
            <person name="Zhang"/>
            <person name="Y."/>
            <person name="Liu"/>
            <person name="Q."/>
            <person name="Jiang"/>
            <person name="Q."/>
            <person name="Wang"/>
            <person name="X."/>
            <person name="Guo"/>
            <person name="Y."/>
            <person name="Yang"/>
            <person name="C."/>
            <person name="Wang"/>
            <person name="Y."/>
            <person name="Tian"/>
            <person name="F."/>
            <person name="Zhuang"/>
            <person name="G."/>
            <person name="Fan"/>
            <person name="Y."/>
            <person name="Gao"/>
            <person name="Q."/>
            <person name="Li"/>
            <person name="Y."/>
            <person name="Ju"/>
            <person name="Z."/>
            <person name="Li"/>
            <person name="J."/>
            <person name="Li"/>
            <person name="R."/>
            <person name="Hou"/>
            <person name="M."/>
            <person name="Yang"/>
            <person name="G."/>
            <person name="Liu"/>
            <person name="G."/>
            <person name="Liu"/>
            <person name="W."/>
            <person name="Guo"/>
            <person name="J."/>
            <person name="Pan"/>
            <person name="S."/>
            <person name="Fan"/>
            <person name="G."/>
            <person name="Zhang"/>
            <person name="W."/>
            <person name="Zhang"/>
            <person name="R."/>
            <person name="Yu"/>
            <person name="J."/>
            <person name="Zhang"/>
            <person name="X."/>
            <person name="Yin"/>
            <person name="Q."/>
            <person name="Ji"/>
            <person name="C."/>
            <person name="Jin"/>
            <person name="Y."/>
            <person name="Yue"/>
            <person name="G."/>
            <person name="Liu"/>
            <person name="M."/>
            <person name="Xu"/>
            <person name="J."/>
            <person name="Liu"/>
            <person name="S."/>
            <person name="Jordana"/>
            <person name="J."/>
            <person name="Noce"/>
            <person name="A."/>
            <person name="Amills"/>
            <person name="M."/>
            <person name="Wu"/>
            <person name="D.D."/>
            <person name="Li"/>
            <person name="S."/>
            <person name="Zhou"/>
            <person name="X. and Zhong"/>
            <person name="J."/>
        </authorList>
    </citation>
    <scope>NUCLEOTIDE SEQUENCE [LARGE SCALE GENOMIC DNA]</scope>
</reference>
<feature type="compositionally biased region" description="Polar residues" evidence="10">
    <location>
        <begin position="358"/>
        <end position="375"/>
    </location>
</feature>
<feature type="coiled-coil region" evidence="9">
    <location>
        <begin position="148"/>
        <end position="175"/>
    </location>
</feature>
<sequence>MGQFALQNYEVSIKREKGYMMRKCADEDILEPSAGARGKPTWRELWRRGLQDPALLAVACKLMEYPVLETGSLFTSGVKRHVKEKRISKPAKLNVSLASKIKTKIINNSSIFKISLKHNNRALAQALSREKENSRRITTEKMLLQKEVEKLNFENTFLRLKLNNLNKKLIEIEALMNNNLITAIEMSTLSEFHQSSFLLPASKKKRVSKQCKLMHLPFARVPLTSNDDDDDDDDGKEKMQCDDNIKSKMSPDIPSSVSTRQPLSTQCNLELLFLKENNQNVCGLSDSEHISSIDILPKEIHSRSDQSSKSSLMSEMKNVQSISHRKEKPSLGNVTERKKRVSSRESKNPADTPCVTDLEQQQISSPGLNRNNEISDCTNETNIKMQRNIQGLPDTSESAGEPTAEHVSQVEGNGDFQLQKTVYDADMDLTASEVSTIITVSTGTKNKSNKKPNDCGMKTFRKVKDSSSDKKKERSKRQFKNSSHVDIEEKTENRPERRSVVLDGKGDSEDPNFIFNTEQLAQLNILKKIHNGFDQDDRQSTRYDKKKKRICVTDEPEEPYLFSQSSDKFQQESKFDMGQSSLACNKSKPSRQTFVIHMLEKGNLFPNQKDKETISENLEATNEFQTVDLSTKDNGNLHDYETQNLLDLKKHVTDMQPAQQNESKINKKLRQKVNRKTEIISEMNQIYGDTAKDAHGPEKGNFFFQIQKDKETISGNLEVSKESQIPTLSTISNGNLCNCETQDVLGFQKQITNVSILQQNESKVNKIRQKVNRKTEIISEVNYIDDEKSVYCPGKDNSFFLTQNDTAIIPENREVPSEFTIHSLSTKDSGNLYDFETQDVLRVKKPVRDMQAACQNQSEIDKKLRQKVCQKTEIISEINQIYENNDKGIHDPGKGNLFSLALKDKEIIPKSLEDSNEFQTAGPSTRGNRDLCDYETQNILGMKKHVTDMPPAKQNASKINKRLRQKVSRKTEIILEMNQLNEFNDKGVHDPEKDDFFSLTQKDKETISENLEVTNEFKTAYLSTKDNGNLYECETWNMLDMKKRVTDMQSAQRKESKTSKKPRQKVNRKTEIISEMFQIYEDNDKDVPGPESYTKDLDLKINKSKQRLECQGIISRNCMEINSNEKENCDQISNPCKLVKKPGKESSGRAKNILAKSENKPILQLTDSSQTCISLESGLKHVPNEADSDPGNQMELRNNLKQSTTTLNKNRDIPSVEVIKEGECQVRKVSKMPSRSKRKTFRDPSPESCEVTNTIQGVSVESEQADKEKNLENNKIVTVKPDFYTKVLTSLSQIYSPNIQESSFNSVHEGSIPLSISSSKNLIIRENFALESSPIFQVSEDVHEKMEGMKCKVSQRTQKSEIGDRTLQDLTNTNFVSNNTAKSDSKSEGLSSELPSRRRRCTPLDLKEPSLKRKMRR</sequence>
<feature type="region of interest" description="Disordered" evidence="10">
    <location>
        <begin position="443"/>
        <end position="508"/>
    </location>
</feature>
<accession>A0A9L0JHW8</accession>
<feature type="region of interest" description="Disordered" evidence="10">
    <location>
        <begin position="1375"/>
        <end position="1417"/>
    </location>
</feature>
<feature type="region of interest" description="Disordered" evidence="10">
    <location>
        <begin position="301"/>
        <end position="375"/>
    </location>
</feature>
<evidence type="ECO:0000256" key="7">
    <source>
        <dbReference type="ARBA" id="ARBA00023306"/>
    </source>
</evidence>
<dbReference type="GO" id="GO:0030892">
    <property type="term" value="C:mitotic cohesin complex"/>
    <property type="evidence" value="ECO:0007669"/>
    <property type="project" value="Ensembl"/>
</dbReference>
<name>A0A9L0JHW8_EQUAS</name>
<evidence type="ECO:0000256" key="2">
    <source>
        <dbReference type="ARBA" id="ARBA00010845"/>
    </source>
</evidence>
<evidence type="ECO:0000256" key="1">
    <source>
        <dbReference type="ARBA" id="ARBA00004584"/>
    </source>
</evidence>
<evidence type="ECO:0000256" key="8">
    <source>
        <dbReference type="ARBA" id="ARBA00023328"/>
    </source>
</evidence>
<dbReference type="GeneTree" id="ENSGT00940000154107"/>
<comment type="subcellular location">
    <subcellularLocation>
        <location evidence="1">Chromosome</location>
        <location evidence="1">Centromere</location>
    </subcellularLocation>
</comment>
<feature type="compositionally biased region" description="Basic and acidic residues" evidence="10">
    <location>
        <begin position="462"/>
        <end position="472"/>
    </location>
</feature>
<dbReference type="GO" id="GO:0051177">
    <property type="term" value="P:meiotic sister chromatid cohesion"/>
    <property type="evidence" value="ECO:0007669"/>
    <property type="project" value="TreeGrafter"/>
</dbReference>
<proteinExistence type="inferred from homology"/>
<keyword evidence="3" id="KW-0158">Chromosome</keyword>
<dbReference type="Proteomes" id="UP000694387">
    <property type="component" value="Chromosome 4"/>
</dbReference>
<evidence type="ECO:0000256" key="10">
    <source>
        <dbReference type="SAM" id="MobiDB-lite"/>
    </source>
</evidence>
<feature type="region of interest" description="Disordered" evidence="10">
    <location>
        <begin position="1046"/>
        <end position="1066"/>
    </location>
</feature>
<feature type="region of interest" description="Disordered" evidence="10">
    <location>
        <begin position="222"/>
        <end position="261"/>
    </location>
</feature>
<dbReference type="InterPro" id="IPR038889">
    <property type="entry name" value="Shugoshin1/2"/>
</dbReference>
<keyword evidence="7" id="KW-0131">Cell cycle</keyword>
<feature type="compositionally biased region" description="Polar residues" evidence="10">
    <location>
        <begin position="307"/>
        <end position="322"/>
    </location>
</feature>
<evidence type="ECO:0000256" key="6">
    <source>
        <dbReference type="ARBA" id="ARBA00023054"/>
    </source>
</evidence>
<evidence type="ECO:0000256" key="5">
    <source>
        <dbReference type="ARBA" id="ARBA00022829"/>
    </source>
</evidence>
<keyword evidence="4" id="KW-0132">Cell division</keyword>
<protein>
    <submittedName>
        <fullName evidence="11">Shugoshin 2</fullName>
    </submittedName>
</protein>
<feature type="compositionally biased region" description="Polar residues" evidence="10">
    <location>
        <begin position="1375"/>
        <end position="1394"/>
    </location>
</feature>
<dbReference type="GO" id="GO:0000776">
    <property type="term" value="C:kinetochore"/>
    <property type="evidence" value="ECO:0007669"/>
    <property type="project" value="TreeGrafter"/>
</dbReference>
<evidence type="ECO:0000313" key="11">
    <source>
        <dbReference type="Ensembl" id="ENSEASP00005052794.1"/>
    </source>
</evidence>
<feature type="compositionally biased region" description="Basic residues" evidence="10">
    <location>
        <begin position="1229"/>
        <end position="1240"/>
    </location>
</feature>
<evidence type="ECO:0000256" key="9">
    <source>
        <dbReference type="SAM" id="Coils"/>
    </source>
</evidence>
<dbReference type="PANTHER" id="PTHR21577">
    <property type="entry name" value="SHUGOSHIN"/>
    <property type="match status" value="1"/>
</dbReference>
<evidence type="ECO:0000256" key="4">
    <source>
        <dbReference type="ARBA" id="ARBA00022618"/>
    </source>
</evidence>
<keyword evidence="6 9" id="KW-0175">Coiled coil</keyword>
<feature type="region of interest" description="Disordered" evidence="10">
    <location>
        <begin position="392"/>
        <end position="413"/>
    </location>
</feature>
<feature type="compositionally biased region" description="Basic and acidic residues" evidence="10">
    <location>
        <begin position="235"/>
        <end position="246"/>
    </location>
</feature>
<comment type="similarity">
    <text evidence="2">Belongs to the shugoshin family.</text>
</comment>
<reference evidence="11" key="2">
    <citation type="submission" date="2025-08" db="UniProtKB">
        <authorList>
            <consortium name="Ensembl"/>
        </authorList>
    </citation>
    <scope>IDENTIFICATION</scope>
</reference>
<dbReference type="GO" id="GO:0051301">
    <property type="term" value="P:cell division"/>
    <property type="evidence" value="ECO:0007669"/>
    <property type="project" value="UniProtKB-KW"/>
</dbReference>
<feature type="region of interest" description="Disordered" evidence="10">
    <location>
        <begin position="1229"/>
        <end position="1250"/>
    </location>
</feature>
<keyword evidence="8" id="KW-0137">Centromere</keyword>
<evidence type="ECO:0000256" key="3">
    <source>
        <dbReference type="ARBA" id="ARBA00022454"/>
    </source>
</evidence>
<feature type="compositionally biased region" description="Basic and acidic residues" evidence="10">
    <location>
        <begin position="1046"/>
        <end position="1058"/>
    </location>
</feature>
<organism evidence="11 12">
    <name type="scientific">Equus asinus</name>
    <name type="common">Donkey</name>
    <name type="synonym">Equus africanus asinus</name>
    <dbReference type="NCBI Taxonomy" id="9793"/>
    <lineage>
        <taxon>Eukaryota</taxon>
        <taxon>Metazoa</taxon>
        <taxon>Chordata</taxon>
        <taxon>Craniata</taxon>
        <taxon>Vertebrata</taxon>
        <taxon>Euteleostomi</taxon>
        <taxon>Mammalia</taxon>
        <taxon>Eutheria</taxon>
        <taxon>Laurasiatheria</taxon>
        <taxon>Perissodactyla</taxon>
        <taxon>Equidae</taxon>
        <taxon>Equus</taxon>
    </lineage>
</organism>